<accession>A0A4R4P0F4</accession>
<name>A0A4R4P0F4_9ACTN</name>
<evidence type="ECO:0000256" key="1">
    <source>
        <dbReference type="SAM" id="MobiDB-lite"/>
    </source>
</evidence>
<evidence type="ECO:0000313" key="2">
    <source>
        <dbReference type="EMBL" id="TDC14017.1"/>
    </source>
</evidence>
<dbReference type="GO" id="GO:0004658">
    <property type="term" value="F:propionyl-CoA carboxylase activity"/>
    <property type="evidence" value="ECO:0007669"/>
    <property type="project" value="InterPro"/>
</dbReference>
<comment type="caution">
    <text evidence="2">The sequence shown here is derived from an EMBL/GenBank/DDBJ whole genome shotgun (WGS) entry which is preliminary data.</text>
</comment>
<dbReference type="EMBL" id="SMJW01000084">
    <property type="protein sequence ID" value="TDC14017.1"/>
    <property type="molecule type" value="Genomic_DNA"/>
</dbReference>
<dbReference type="OrthoDB" id="4300992at2"/>
<dbReference type="Pfam" id="PF13822">
    <property type="entry name" value="ACC_epsilon"/>
    <property type="match status" value="1"/>
</dbReference>
<gene>
    <name evidence="2" type="ORF">E1284_18150</name>
</gene>
<organism evidence="2 3">
    <name type="scientific">Actinomadura bangladeshensis</name>
    <dbReference type="NCBI Taxonomy" id="453573"/>
    <lineage>
        <taxon>Bacteria</taxon>
        <taxon>Bacillati</taxon>
        <taxon>Actinomycetota</taxon>
        <taxon>Actinomycetes</taxon>
        <taxon>Streptosporangiales</taxon>
        <taxon>Thermomonosporaceae</taxon>
        <taxon>Actinomadura</taxon>
    </lineage>
</organism>
<evidence type="ECO:0000313" key="3">
    <source>
        <dbReference type="Proteomes" id="UP000295431"/>
    </source>
</evidence>
<dbReference type="Proteomes" id="UP000295431">
    <property type="component" value="Unassembled WGS sequence"/>
</dbReference>
<protein>
    <submittedName>
        <fullName evidence="2">Acyl-CoA carboxylase subunit epsilon</fullName>
    </submittedName>
</protein>
<reference evidence="2 3" key="1">
    <citation type="submission" date="2019-03" db="EMBL/GenBank/DDBJ databases">
        <title>Draft genome sequences of novel Actinobacteria.</title>
        <authorList>
            <person name="Sahin N."/>
            <person name="Ay H."/>
            <person name="Saygin H."/>
        </authorList>
    </citation>
    <scope>NUCLEOTIDE SEQUENCE [LARGE SCALE GENOMIC DNA]</scope>
    <source>
        <strain evidence="2 3">DSM 45347</strain>
    </source>
</reference>
<dbReference type="InterPro" id="IPR032716">
    <property type="entry name" value="ACC_epsilon"/>
</dbReference>
<sequence>MGTSHCDADTPGRSGFVSAEQKPFLQIVRGDPGPAEIAALVAVLTARARAAAAARDGGAPARPSRWADRSRLVRNTFAGDLGPRGPGAWRASGLPR</sequence>
<dbReference type="GO" id="GO:0003989">
    <property type="term" value="F:acetyl-CoA carboxylase activity"/>
    <property type="evidence" value="ECO:0007669"/>
    <property type="project" value="InterPro"/>
</dbReference>
<feature type="region of interest" description="Disordered" evidence="1">
    <location>
        <begin position="77"/>
        <end position="96"/>
    </location>
</feature>
<dbReference type="AlphaFoldDB" id="A0A4R4P0F4"/>
<keyword evidence="3" id="KW-1185">Reference proteome</keyword>
<proteinExistence type="predicted"/>